<evidence type="ECO:0000313" key="5">
    <source>
        <dbReference type="Proteomes" id="UP000616885"/>
    </source>
</evidence>
<feature type="domain" description="Zn(2)-C6 fungal-type" evidence="3">
    <location>
        <begin position="73"/>
        <end position="101"/>
    </location>
</feature>
<dbReference type="PANTHER" id="PTHR38111">
    <property type="entry name" value="ZN(2)-C6 FUNGAL-TYPE DOMAIN-CONTAINING PROTEIN-RELATED"/>
    <property type="match status" value="1"/>
</dbReference>
<proteinExistence type="predicted"/>
<dbReference type="EMBL" id="JADCTT010000017">
    <property type="protein sequence ID" value="KAF9743497.1"/>
    <property type="molecule type" value="Genomic_DNA"/>
</dbReference>
<feature type="region of interest" description="Disordered" evidence="2">
    <location>
        <begin position="105"/>
        <end position="132"/>
    </location>
</feature>
<sequence>MIWSAWSMMTQSFTLTQPHERSRARLSRSVADRETPEVTFLHRETWKSTSFPGNVSPRADCLKLIMPGPRSRGCAICKIRKIKCDQQWPTCSPCRRKGATCPGPAPLVRHNGADRKPNSTDGKIRLNTPQPAPSTLADHVAAQLVRHLKTAPDRGIVIMTRYLKDLPKRLSQHPSLRDTVSLFYRVWTDHCRQKPAVDFINLPEYGKAIRSLRLALSSDQAFTTETLASATILHRAEEVFNPSRHKVLHQQGIASLLNAVGKPRPNDKFQATLMAEIYIIMVPHAVATGWTNNLNEPDWRRSIEKSLSYCIRNEEARPQFKSTMHKCEDMVNGLPTLVQMIRTSGPGVSQERKTELKKEFQQTIMDMQERIIALVKKLIQIGEITEEEDPKSIAGTSYSFSSVTLAQILLSMQSLHLGFSRMLYDWSVAEQFPDTGAQYQNLKQLCVHIWKHIRFLRSLEPFVAAATPRGLYFTLELADPKQKSHLLDLFAEINCFLRRLSSDREEMERQILTQVRLLTGRKP</sequence>
<keyword evidence="1" id="KW-0539">Nucleus</keyword>
<evidence type="ECO:0000259" key="3">
    <source>
        <dbReference type="PROSITE" id="PS50048"/>
    </source>
</evidence>
<dbReference type="PROSITE" id="PS00463">
    <property type="entry name" value="ZN2_CY6_FUNGAL_1"/>
    <property type="match status" value="1"/>
</dbReference>
<dbReference type="GO" id="GO:0000981">
    <property type="term" value="F:DNA-binding transcription factor activity, RNA polymerase II-specific"/>
    <property type="evidence" value="ECO:0007669"/>
    <property type="project" value="InterPro"/>
</dbReference>
<dbReference type="PROSITE" id="PS50048">
    <property type="entry name" value="ZN2_CY6_FUNGAL_2"/>
    <property type="match status" value="1"/>
</dbReference>
<evidence type="ECO:0000313" key="4">
    <source>
        <dbReference type="EMBL" id="KAF9743497.1"/>
    </source>
</evidence>
<name>A0A8H7K270_BIOOC</name>
<dbReference type="InterPro" id="IPR001138">
    <property type="entry name" value="Zn2Cys6_DnaBD"/>
</dbReference>
<protein>
    <recommendedName>
        <fullName evidence="3">Zn(2)-C6 fungal-type domain-containing protein</fullName>
    </recommendedName>
</protein>
<comment type="caution">
    <text evidence="4">The sequence shown here is derived from an EMBL/GenBank/DDBJ whole genome shotgun (WGS) entry which is preliminary data.</text>
</comment>
<evidence type="ECO:0000256" key="2">
    <source>
        <dbReference type="SAM" id="MobiDB-lite"/>
    </source>
</evidence>
<dbReference type="Pfam" id="PF00172">
    <property type="entry name" value="Zn_clus"/>
    <property type="match status" value="1"/>
</dbReference>
<reference evidence="4" key="1">
    <citation type="submission" date="2020-10" db="EMBL/GenBank/DDBJ databases">
        <title>High-Quality Genome Resource of Clonostachys rosea strain S41 by Oxford Nanopore Long-Read Sequencing.</title>
        <authorList>
            <person name="Wang H."/>
        </authorList>
    </citation>
    <scope>NUCLEOTIDE SEQUENCE</scope>
    <source>
        <strain evidence="4">S41</strain>
    </source>
</reference>
<dbReference type="Gene3D" id="4.10.240.10">
    <property type="entry name" value="Zn(2)-C6 fungal-type DNA-binding domain"/>
    <property type="match status" value="1"/>
</dbReference>
<evidence type="ECO:0000256" key="1">
    <source>
        <dbReference type="ARBA" id="ARBA00023242"/>
    </source>
</evidence>
<dbReference type="AlphaFoldDB" id="A0A8H7K270"/>
<feature type="compositionally biased region" description="Basic and acidic residues" evidence="2">
    <location>
        <begin position="111"/>
        <end position="124"/>
    </location>
</feature>
<dbReference type="GO" id="GO:0008270">
    <property type="term" value="F:zinc ion binding"/>
    <property type="evidence" value="ECO:0007669"/>
    <property type="project" value="InterPro"/>
</dbReference>
<dbReference type="Proteomes" id="UP000616885">
    <property type="component" value="Unassembled WGS sequence"/>
</dbReference>
<dbReference type="PANTHER" id="PTHR38111:SF2">
    <property type="entry name" value="FINGER DOMAIN PROTEIN, PUTATIVE (AFU_ORTHOLOGUE AFUA_1G01560)-RELATED"/>
    <property type="match status" value="1"/>
</dbReference>
<dbReference type="SMART" id="SM00066">
    <property type="entry name" value="GAL4"/>
    <property type="match status" value="1"/>
</dbReference>
<dbReference type="CDD" id="cd00067">
    <property type="entry name" value="GAL4"/>
    <property type="match status" value="1"/>
</dbReference>
<dbReference type="SUPFAM" id="SSF57701">
    <property type="entry name" value="Zn2/Cys6 DNA-binding domain"/>
    <property type="match status" value="1"/>
</dbReference>
<accession>A0A8H7K270</accession>
<gene>
    <name evidence="4" type="ORF">IM811_006588</name>
</gene>
<organism evidence="4 5">
    <name type="scientific">Bionectria ochroleuca</name>
    <name type="common">Gliocladium roseum</name>
    <dbReference type="NCBI Taxonomy" id="29856"/>
    <lineage>
        <taxon>Eukaryota</taxon>
        <taxon>Fungi</taxon>
        <taxon>Dikarya</taxon>
        <taxon>Ascomycota</taxon>
        <taxon>Pezizomycotina</taxon>
        <taxon>Sordariomycetes</taxon>
        <taxon>Hypocreomycetidae</taxon>
        <taxon>Hypocreales</taxon>
        <taxon>Bionectriaceae</taxon>
        <taxon>Clonostachys</taxon>
    </lineage>
</organism>
<dbReference type="InterPro" id="IPR036864">
    <property type="entry name" value="Zn2-C6_fun-type_DNA-bd_sf"/>
</dbReference>
<dbReference type="InterPro" id="IPR053178">
    <property type="entry name" value="Osmoadaptation_assoc"/>
</dbReference>